<dbReference type="STRING" id="518766.Rmar_0961"/>
<dbReference type="OrthoDB" id="9799199at2"/>
<dbReference type="GO" id="GO:0016024">
    <property type="term" value="P:CDP-diacylglycerol biosynthetic process"/>
    <property type="evidence" value="ECO:0007669"/>
    <property type="project" value="UniProtKB-UniPathway"/>
</dbReference>
<dbReference type="UniPathway" id="UPA00557">
    <property type="reaction ID" value="UER00614"/>
</dbReference>
<accession>D0MH97</accession>
<comment type="catalytic activity">
    <reaction evidence="1 18">
        <text>a 1,2-diacyl-sn-glycero-3-phosphate + CTP + H(+) = a CDP-1,2-diacyl-sn-glycerol + diphosphate</text>
        <dbReference type="Rhea" id="RHEA:16229"/>
        <dbReference type="ChEBI" id="CHEBI:15378"/>
        <dbReference type="ChEBI" id="CHEBI:33019"/>
        <dbReference type="ChEBI" id="CHEBI:37563"/>
        <dbReference type="ChEBI" id="CHEBI:58332"/>
        <dbReference type="ChEBI" id="CHEBI:58608"/>
        <dbReference type="EC" id="2.7.7.41"/>
    </reaction>
</comment>
<evidence type="ECO:0000256" key="1">
    <source>
        <dbReference type="ARBA" id="ARBA00001698"/>
    </source>
</evidence>
<dbReference type="GO" id="GO:0004605">
    <property type="term" value="F:phosphatidate cytidylyltransferase activity"/>
    <property type="evidence" value="ECO:0007669"/>
    <property type="project" value="UniProtKB-EC"/>
</dbReference>
<keyword evidence="12 18" id="KW-0548">Nucleotidyltransferase</keyword>
<evidence type="ECO:0000256" key="10">
    <source>
        <dbReference type="ARBA" id="ARBA00022679"/>
    </source>
</evidence>
<evidence type="ECO:0000256" key="19">
    <source>
        <dbReference type="SAM" id="Phobius"/>
    </source>
</evidence>
<keyword evidence="11 18" id="KW-0812">Transmembrane</keyword>
<evidence type="ECO:0000256" key="6">
    <source>
        <dbReference type="ARBA" id="ARBA00012487"/>
    </source>
</evidence>
<keyword evidence="16" id="KW-0594">Phospholipid biosynthesis</keyword>
<dbReference type="eggNOG" id="COG0575">
    <property type="taxonomic scope" value="Bacteria"/>
</dbReference>
<evidence type="ECO:0000256" key="17">
    <source>
        <dbReference type="ARBA" id="ARBA00023264"/>
    </source>
</evidence>
<dbReference type="KEGG" id="rmr:Rmar_0961"/>
<organism evidence="20 21">
    <name type="scientific">Rhodothermus marinus (strain ATCC 43812 / DSM 4252 / R-10)</name>
    <name type="common">Rhodothermus obamensis</name>
    <dbReference type="NCBI Taxonomy" id="518766"/>
    <lineage>
        <taxon>Bacteria</taxon>
        <taxon>Pseudomonadati</taxon>
        <taxon>Rhodothermota</taxon>
        <taxon>Rhodothermia</taxon>
        <taxon>Rhodothermales</taxon>
        <taxon>Rhodothermaceae</taxon>
        <taxon>Rhodothermus</taxon>
    </lineage>
</organism>
<reference evidence="20 21" key="1">
    <citation type="journal article" date="2009" name="Stand. Genomic Sci.">
        <title>Complete genome sequence of Rhodothermus marinus type strain (R-10).</title>
        <authorList>
            <person name="Nolan M."/>
            <person name="Tindall B.J."/>
            <person name="Pomrenke H."/>
            <person name="Lapidus A."/>
            <person name="Copeland A."/>
            <person name="Glavina Del Rio T."/>
            <person name="Lucas S."/>
            <person name="Chen F."/>
            <person name="Tice H."/>
            <person name="Cheng J.F."/>
            <person name="Saunders E."/>
            <person name="Han C."/>
            <person name="Bruce D."/>
            <person name="Goodwin L."/>
            <person name="Chain P."/>
            <person name="Pitluck S."/>
            <person name="Ovchinikova G."/>
            <person name="Pati A."/>
            <person name="Ivanova N."/>
            <person name="Mavromatis K."/>
            <person name="Chen A."/>
            <person name="Palaniappan K."/>
            <person name="Land M."/>
            <person name="Hauser L."/>
            <person name="Chang Y.J."/>
            <person name="Jeffries C.D."/>
            <person name="Brettin T."/>
            <person name="Goker M."/>
            <person name="Bristow J."/>
            <person name="Eisen J.A."/>
            <person name="Markowitz V."/>
            <person name="Hugenholtz P."/>
            <person name="Kyrpides N.C."/>
            <person name="Klenk H.P."/>
            <person name="Detter J.C."/>
        </authorList>
    </citation>
    <scope>NUCLEOTIDE SEQUENCE [LARGE SCALE GENOMIC DNA]</scope>
    <source>
        <strain evidence="21">ATCC 43812 / DSM 4252 / R-10</strain>
    </source>
</reference>
<dbReference type="Pfam" id="PF01148">
    <property type="entry name" value="CTP_transf_1"/>
    <property type="match status" value="1"/>
</dbReference>
<dbReference type="Proteomes" id="UP000002221">
    <property type="component" value="Chromosome"/>
</dbReference>
<feature type="transmembrane region" description="Helical" evidence="19">
    <location>
        <begin position="12"/>
        <end position="29"/>
    </location>
</feature>
<evidence type="ECO:0000256" key="13">
    <source>
        <dbReference type="ARBA" id="ARBA00022989"/>
    </source>
</evidence>
<comment type="pathway">
    <text evidence="3 18">Phospholipid metabolism; CDP-diacylglycerol biosynthesis; CDP-diacylglycerol from sn-glycerol 3-phosphate: step 3/3.</text>
</comment>
<comment type="subcellular location">
    <subcellularLocation>
        <location evidence="2">Cell membrane</location>
        <topology evidence="2">Multi-pass membrane protein</topology>
    </subcellularLocation>
</comment>
<dbReference type="EC" id="2.7.7.41" evidence="6 18"/>
<evidence type="ECO:0000256" key="8">
    <source>
        <dbReference type="ARBA" id="ARBA00022475"/>
    </source>
</evidence>
<dbReference type="AlphaFoldDB" id="D0MH97"/>
<comment type="pathway">
    <text evidence="4">Lipid metabolism.</text>
</comment>
<proteinExistence type="inferred from homology"/>
<dbReference type="HOGENOM" id="CLU_037294_3_3_10"/>
<keyword evidence="9" id="KW-0444">Lipid biosynthesis</keyword>
<feature type="transmembrane region" description="Helical" evidence="19">
    <location>
        <begin position="189"/>
        <end position="207"/>
    </location>
</feature>
<evidence type="ECO:0000256" key="5">
    <source>
        <dbReference type="ARBA" id="ARBA00010185"/>
    </source>
</evidence>
<feature type="transmembrane region" description="Helical" evidence="19">
    <location>
        <begin position="116"/>
        <end position="136"/>
    </location>
</feature>
<feature type="transmembrane region" description="Helical" evidence="19">
    <location>
        <begin position="35"/>
        <end position="53"/>
    </location>
</feature>
<evidence type="ECO:0000256" key="16">
    <source>
        <dbReference type="ARBA" id="ARBA00023209"/>
    </source>
</evidence>
<keyword evidence="21" id="KW-1185">Reference proteome</keyword>
<evidence type="ECO:0000256" key="2">
    <source>
        <dbReference type="ARBA" id="ARBA00004651"/>
    </source>
</evidence>
<evidence type="ECO:0000313" key="21">
    <source>
        <dbReference type="Proteomes" id="UP000002221"/>
    </source>
</evidence>
<keyword evidence="14" id="KW-0443">Lipid metabolism</keyword>
<keyword evidence="8" id="KW-1003">Cell membrane</keyword>
<name>D0MH97_RHOM4</name>
<comment type="similarity">
    <text evidence="5 18">Belongs to the CDS family.</text>
</comment>
<sequence>MKNRRRIERSAASNLLLRVLTALVGIPLLVGALWLGGWVFTGVVVAMAVAGMIESYRLLGLAGLPAYRAGGLVLGLLLVLAPIWPPAFPLAVVWGVGLLARAPFRRVPLSEAPVRLAATFFGALYPAALLGSLLALRLHPGPEDRQAFWLTLGLLVMIWAADTLAYAVGRIMGKRPLAPRVSPGKTWEGFVGGLLGALLAAVVLRLSVLDFLAWPHVLVLGLLCGAIGPPGDLAESLLKRAAGVKDSGNLLPGHGGVLDRFDALVVVAPLAYCYLRWVAGLYG</sequence>
<evidence type="ECO:0000256" key="15">
    <source>
        <dbReference type="ARBA" id="ARBA00023136"/>
    </source>
</evidence>
<feature type="transmembrane region" description="Helical" evidence="19">
    <location>
        <begin position="148"/>
        <end position="168"/>
    </location>
</feature>
<dbReference type="GO" id="GO:0005886">
    <property type="term" value="C:plasma membrane"/>
    <property type="evidence" value="ECO:0007669"/>
    <property type="project" value="UniProtKB-SubCell"/>
</dbReference>
<evidence type="ECO:0000256" key="7">
    <source>
        <dbReference type="ARBA" id="ARBA00019373"/>
    </source>
</evidence>
<evidence type="ECO:0000256" key="3">
    <source>
        <dbReference type="ARBA" id="ARBA00005119"/>
    </source>
</evidence>
<dbReference type="PANTHER" id="PTHR46382:SF1">
    <property type="entry name" value="PHOSPHATIDATE CYTIDYLYLTRANSFERASE"/>
    <property type="match status" value="1"/>
</dbReference>
<dbReference type="InterPro" id="IPR000374">
    <property type="entry name" value="PC_trans"/>
</dbReference>
<keyword evidence="10 18" id="KW-0808">Transferase</keyword>
<gene>
    <name evidence="20" type="ordered locus">Rmar_0961</name>
</gene>
<evidence type="ECO:0000256" key="12">
    <source>
        <dbReference type="ARBA" id="ARBA00022695"/>
    </source>
</evidence>
<dbReference type="PROSITE" id="PS01315">
    <property type="entry name" value="CDS"/>
    <property type="match status" value="1"/>
</dbReference>
<evidence type="ECO:0000256" key="4">
    <source>
        <dbReference type="ARBA" id="ARBA00005189"/>
    </source>
</evidence>
<evidence type="ECO:0000313" key="20">
    <source>
        <dbReference type="EMBL" id="ACY47855.1"/>
    </source>
</evidence>
<keyword evidence="13 19" id="KW-1133">Transmembrane helix</keyword>
<evidence type="ECO:0000256" key="9">
    <source>
        <dbReference type="ARBA" id="ARBA00022516"/>
    </source>
</evidence>
<dbReference type="RefSeq" id="WP_012843467.1">
    <property type="nucleotide sequence ID" value="NC_013501.1"/>
</dbReference>
<evidence type="ECO:0000256" key="14">
    <source>
        <dbReference type="ARBA" id="ARBA00023098"/>
    </source>
</evidence>
<dbReference type="EMBL" id="CP001807">
    <property type="protein sequence ID" value="ACY47855.1"/>
    <property type="molecule type" value="Genomic_DNA"/>
</dbReference>
<keyword evidence="15 19" id="KW-0472">Membrane</keyword>
<evidence type="ECO:0000256" key="18">
    <source>
        <dbReference type="RuleBase" id="RU003938"/>
    </source>
</evidence>
<evidence type="ECO:0000256" key="11">
    <source>
        <dbReference type="ARBA" id="ARBA00022692"/>
    </source>
</evidence>
<protein>
    <recommendedName>
        <fullName evidence="7 18">Phosphatidate cytidylyltransferase</fullName>
        <ecNumber evidence="6 18">2.7.7.41</ecNumber>
    </recommendedName>
</protein>
<dbReference type="PANTHER" id="PTHR46382">
    <property type="entry name" value="PHOSPHATIDATE CYTIDYLYLTRANSFERASE"/>
    <property type="match status" value="1"/>
</dbReference>
<keyword evidence="17" id="KW-1208">Phospholipid metabolism</keyword>